<name>A0A316AD16_9ACTN</name>
<dbReference type="Gene3D" id="3.40.50.300">
    <property type="entry name" value="P-loop containing nucleotide triphosphate hydrolases"/>
    <property type="match status" value="1"/>
</dbReference>
<gene>
    <name evidence="2" type="ORF">BXY45_10459</name>
</gene>
<protein>
    <submittedName>
        <fullName evidence="2">Uncharacterized protein</fullName>
    </submittedName>
</protein>
<proteinExistence type="predicted"/>
<evidence type="ECO:0000256" key="1">
    <source>
        <dbReference type="SAM" id="MobiDB-lite"/>
    </source>
</evidence>
<comment type="caution">
    <text evidence="2">The sequence shown here is derived from an EMBL/GenBank/DDBJ whole genome shotgun (WGS) entry which is preliminary data.</text>
</comment>
<dbReference type="InterPro" id="IPR027417">
    <property type="entry name" value="P-loop_NTPase"/>
</dbReference>
<keyword evidence="3" id="KW-1185">Reference proteome</keyword>
<dbReference type="Proteomes" id="UP000245469">
    <property type="component" value="Unassembled WGS sequence"/>
</dbReference>
<organism evidence="2 3">
    <name type="scientific">Quadrisphaera granulorum</name>
    <dbReference type="NCBI Taxonomy" id="317664"/>
    <lineage>
        <taxon>Bacteria</taxon>
        <taxon>Bacillati</taxon>
        <taxon>Actinomycetota</taxon>
        <taxon>Actinomycetes</taxon>
        <taxon>Kineosporiales</taxon>
        <taxon>Kineosporiaceae</taxon>
        <taxon>Quadrisphaera</taxon>
    </lineage>
</organism>
<feature type="region of interest" description="Disordered" evidence="1">
    <location>
        <begin position="27"/>
        <end position="62"/>
    </location>
</feature>
<dbReference type="EMBL" id="QGDQ01000004">
    <property type="protein sequence ID" value="PWJ55138.1"/>
    <property type="molecule type" value="Genomic_DNA"/>
</dbReference>
<evidence type="ECO:0000313" key="3">
    <source>
        <dbReference type="Proteomes" id="UP000245469"/>
    </source>
</evidence>
<accession>A0A316AD16</accession>
<dbReference type="AlphaFoldDB" id="A0A316AD16"/>
<sequence>MTRAARALDAAWDSLASALAAAAFRRREPADGVPPRAPLPTTSAEGGASLRPAAEEHPRSRRVGGLVGYSRDAVPPIRSDLYALKPLFPYAHARAWDSPRGVPVGHDAVTGEPVRHSGRAWFDQGRSGSSTLVMGSKFAGKSALLKSYLVRAVAEHGFRAWVYDTRAVTVPAAPGTPAVTEGEFCAFGREAGGAVHRFTPGGPLRLNLLDERLHGGDPAGREGLVRSVLQFLAGRRLTPQEGFALRVQLERLQSGQPPEGGQPTVVDLRALLLSAPADPAQPFEGTAVAGRSATITEGDLHAWGRDLGLLLDRLVRGDLAGFVDGPTSPELDLDADVVVWDLSGVQGSHPDVVPVLMAASSALVLSAWTAAGRGWGVVVVDELWNAVRVPELGAVVQEVVKKARTLGVEFLGATQHLTDVLGAQGPGRAFVHDADVVVSFRQEPVNARVLGEQLGFSDVEVSALQRLGAHQALWKVPGEPARAVQHVLHGAERRLTDTAQRLT</sequence>
<dbReference type="SUPFAM" id="SSF52540">
    <property type="entry name" value="P-loop containing nucleoside triphosphate hydrolases"/>
    <property type="match status" value="1"/>
</dbReference>
<evidence type="ECO:0000313" key="2">
    <source>
        <dbReference type="EMBL" id="PWJ55138.1"/>
    </source>
</evidence>
<reference evidence="2 3" key="1">
    <citation type="submission" date="2018-03" db="EMBL/GenBank/DDBJ databases">
        <title>Genomic Encyclopedia of Archaeal and Bacterial Type Strains, Phase II (KMG-II): from individual species to whole genera.</title>
        <authorList>
            <person name="Goeker M."/>
        </authorList>
    </citation>
    <scope>NUCLEOTIDE SEQUENCE [LARGE SCALE GENOMIC DNA]</scope>
    <source>
        <strain evidence="2 3">DSM 44889</strain>
    </source>
</reference>